<evidence type="ECO:0000313" key="1">
    <source>
        <dbReference type="EMBL" id="ACJ77224.1"/>
    </source>
</evidence>
<name>B7HV68_BACC7</name>
<reference evidence="1 2" key="1">
    <citation type="submission" date="2008-10" db="EMBL/GenBank/DDBJ databases">
        <title>Genome sequence of Bacillus cereus AH187.</title>
        <authorList>
            <person name="Dodson R.J."/>
            <person name="Durkin A.S."/>
            <person name="Rosovitz M.J."/>
            <person name="Rasko D.A."/>
            <person name="Kolsto A.B."/>
            <person name="Okstad O.A."/>
            <person name="Ravel J."/>
            <person name="Sutton G."/>
        </authorList>
    </citation>
    <scope>NUCLEOTIDE SEQUENCE [LARGE SCALE GENOMIC DNA]</scope>
    <source>
        <strain evidence="1 2">AH187</strain>
    </source>
</reference>
<dbReference type="HOGENOM" id="CLU_3265205_0_0_9"/>
<organism evidence="1 2">
    <name type="scientific">Bacillus cereus (strain AH187)</name>
    <dbReference type="NCBI Taxonomy" id="405534"/>
    <lineage>
        <taxon>Bacteria</taxon>
        <taxon>Bacillati</taxon>
        <taxon>Bacillota</taxon>
        <taxon>Bacilli</taxon>
        <taxon>Bacillales</taxon>
        <taxon>Bacillaceae</taxon>
        <taxon>Bacillus</taxon>
        <taxon>Bacillus cereus group</taxon>
    </lineage>
</organism>
<gene>
    <name evidence="1" type="ordered locus">BCAH187_A0691</name>
</gene>
<dbReference type="AlphaFoldDB" id="B7HV68"/>
<accession>B7HV68</accession>
<sequence>MMLFFKLFTIQIDAFMINKKPFSEFLFYFESVIIFEGEITC</sequence>
<protein>
    <submittedName>
        <fullName evidence="1">Uncharacterized protein</fullName>
    </submittedName>
</protein>
<proteinExistence type="predicted"/>
<dbReference type="KEGG" id="bcr:BCAH187_A0691"/>
<dbReference type="EMBL" id="CP001177">
    <property type="protein sequence ID" value="ACJ77224.1"/>
    <property type="molecule type" value="Genomic_DNA"/>
</dbReference>
<dbReference type="Proteomes" id="UP000002214">
    <property type="component" value="Chromosome"/>
</dbReference>
<evidence type="ECO:0000313" key="2">
    <source>
        <dbReference type="Proteomes" id="UP000002214"/>
    </source>
</evidence>